<dbReference type="GO" id="GO:0015846">
    <property type="term" value="P:polyamine transport"/>
    <property type="evidence" value="ECO:0007669"/>
    <property type="project" value="InterPro"/>
</dbReference>
<dbReference type="Pfam" id="PF13343">
    <property type="entry name" value="SBP_bac_6"/>
    <property type="match status" value="1"/>
</dbReference>
<feature type="non-terminal residue" evidence="5">
    <location>
        <position position="1"/>
    </location>
</feature>
<reference evidence="5 6" key="1">
    <citation type="submission" date="2018-07" db="EMBL/GenBank/DDBJ databases">
        <title>Mechanisms of high-level aminoglycoside resistance among Gram-negative pathogens in Brazil.</title>
        <authorList>
            <person name="Ballaben A.S."/>
            <person name="Darini A.L.C."/>
            <person name="Doi Y."/>
        </authorList>
    </citation>
    <scope>NUCLEOTIDE SEQUENCE [LARGE SCALE GENOMIC DNA]</scope>
    <source>
        <strain evidence="5 6">B2-305</strain>
    </source>
</reference>
<gene>
    <name evidence="5" type="ORF">DT376_39090</name>
</gene>
<evidence type="ECO:0000256" key="3">
    <source>
        <dbReference type="ARBA" id="ARBA00022729"/>
    </source>
</evidence>
<accession>A0A367LWJ1</accession>
<evidence type="ECO:0000313" key="5">
    <source>
        <dbReference type="EMBL" id="RCI69597.1"/>
    </source>
</evidence>
<evidence type="ECO:0000313" key="6">
    <source>
        <dbReference type="Proteomes" id="UP000253594"/>
    </source>
</evidence>
<feature type="non-terminal residue" evidence="5">
    <location>
        <position position="126"/>
    </location>
</feature>
<organism evidence="5 6">
    <name type="scientific">Pseudomonas aeruginosa</name>
    <dbReference type="NCBI Taxonomy" id="287"/>
    <lineage>
        <taxon>Bacteria</taxon>
        <taxon>Pseudomonadati</taxon>
        <taxon>Pseudomonadota</taxon>
        <taxon>Gammaproteobacteria</taxon>
        <taxon>Pseudomonadales</taxon>
        <taxon>Pseudomonadaceae</taxon>
        <taxon>Pseudomonas</taxon>
    </lineage>
</organism>
<dbReference type="Proteomes" id="UP000253594">
    <property type="component" value="Unassembled WGS sequence"/>
</dbReference>
<evidence type="ECO:0000256" key="4">
    <source>
        <dbReference type="ARBA" id="ARBA00022764"/>
    </source>
</evidence>
<dbReference type="PANTHER" id="PTHR30222:SF12">
    <property type="entry name" value="NORSPERMIDINE SENSOR"/>
    <property type="match status" value="1"/>
</dbReference>
<dbReference type="GO" id="GO:0019808">
    <property type="term" value="F:polyamine binding"/>
    <property type="evidence" value="ECO:0007669"/>
    <property type="project" value="InterPro"/>
</dbReference>
<keyword evidence="2" id="KW-0813">Transport</keyword>
<comment type="subcellular location">
    <subcellularLocation>
        <location evidence="1">Periplasm</location>
    </subcellularLocation>
</comment>
<dbReference type="PRINTS" id="PR00909">
    <property type="entry name" value="SPERMDNBNDNG"/>
</dbReference>
<evidence type="ECO:0000256" key="2">
    <source>
        <dbReference type="ARBA" id="ARBA00022448"/>
    </source>
</evidence>
<proteinExistence type="predicted"/>
<dbReference type="Gene3D" id="3.40.190.10">
    <property type="entry name" value="Periplasmic binding protein-like II"/>
    <property type="match status" value="2"/>
</dbReference>
<dbReference type="InterPro" id="IPR001188">
    <property type="entry name" value="Sperm_putr-bd"/>
</dbReference>
<name>A0A367LWJ1_PSEAI</name>
<keyword evidence="3" id="KW-0732">Signal</keyword>
<dbReference type="SUPFAM" id="SSF53850">
    <property type="entry name" value="Periplasmic binding protein-like II"/>
    <property type="match status" value="1"/>
</dbReference>
<evidence type="ECO:0000256" key="1">
    <source>
        <dbReference type="ARBA" id="ARBA00004418"/>
    </source>
</evidence>
<dbReference type="AlphaFoldDB" id="A0A367LWJ1"/>
<sequence>DVVVPSDSFIEIFVKEGLLQKLDKSQLPSLGNLKENFRTLGFDPGHDYSIPYLWGTTGYSYDTAKVPGGRLEESWKPFFEPPAELKGKVVALNSIEELFIPATYYLGIDECTEDAREAQKVLDLLL</sequence>
<protein>
    <submittedName>
        <fullName evidence="5">Spermidine/putrescine ABC transporter substrate-binding protein</fullName>
    </submittedName>
</protein>
<keyword evidence="4" id="KW-0574">Periplasm</keyword>
<comment type="caution">
    <text evidence="5">The sequence shown here is derived from an EMBL/GenBank/DDBJ whole genome shotgun (WGS) entry which is preliminary data.</text>
</comment>
<dbReference type="GO" id="GO:0042597">
    <property type="term" value="C:periplasmic space"/>
    <property type="evidence" value="ECO:0007669"/>
    <property type="project" value="UniProtKB-SubCell"/>
</dbReference>
<dbReference type="PANTHER" id="PTHR30222">
    <property type="entry name" value="SPERMIDINE/PUTRESCINE-BINDING PERIPLASMIC PROTEIN"/>
    <property type="match status" value="1"/>
</dbReference>
<dbReference type="EMBL" id="QORE01002908">
    <property type="protein sequence ID" value="RCI69597.1"/>
    <property type="molecule type" value="Genomic_DNA"/>
</dbReference>